<evidence type="ECO:0000256" key="8">
    <source>
        <dbReference type="ARBA" id="ARBA00023008"/>
    </source>
</evidence>
<dbReference type="GO" id="GO:0004129">
    <property type="term" value="F:cytochrome-c oxidase activity"/>
    <property type="evidence" value="ECO:0007669"/>
    <property type="project" value="InterPro"/>
</dbReference>
<keyword evidence="5" id="KW-0479">Metal-binding</keyword>
<evidence type="ECO:0000256" key="5">
    <source>
        <dbReference type="ARBA" id="ARBA00022723"/>
    </source>
</evidence>
<feature type="transmembrane region" description="Helical" evidence="9">
    <location>
        <begin position="344"/>
        <end position="366"/>
    </location>
</feature>
<dbReference type="GO" id="GO:0020037">
    <property type="term" value="F:heme binding"/>
    <property type="evidence" value="ECO:0007669"/>
    <property type="project" value="InterPro"/>
</dbReference>
<dbReference type="EMBL" id="FWFS01000009">
    <property type="protein sequence ID" value="SLN55565.1"/>
    <property type="molecule type" value="Genomic_DNA"/>
</dbReference>
<feature type="transmembrane region" description="Helical" evidence="9">
    <location>
        <begin position="586"/>
        <end position="607"/>
    </location>
</feature>
<keyword evidence="12" id="KW-1185">Reference proteome</keyword>
<evidence type="ECO:0000256" key="3">
    <source>
        <dbReference type="ARBA" id="ARBA00022617"/>
    </source>
</evidence>
<feature type="transmembrane region" description="Helical" evidence="9">
    <location>
        <begin position="100"/>
        <end position="125"/>
    </location>
</feature>
<dbReference type="SUPFAM" id="SSF81442">
    <property type="entry name" value="Cytochrome c oxidase subunit I-like"/>
    <property type="match status" value="1"/>
</dbReference>
<comment type="similarity">
    <text evidence="1">Belongs to the heme-copper respiratory oxidase family.</text>
</comment>
<feature type="transmembrane region" description="Helical" evidence="9">
    <location>
        <begin position="12"/>
        <end position="36"/>
    </location>
</feature>
<dbReference type="GO" id="GO:0046872">
    <property type="term" value="F:metal ion binding"/>
    <property type="evidence" value="ECO:0007669"/>
    <property type="project" value="UniProtKB-KW"/>
</dbReference>
<feature type="transmembrane region" description="Helical" evidence="9">
    <location>
        <begin position="421"/>
        <end position="442"/>
    </location>
</feature>
<evidence type="ECO:0000256" key="7">
    <source>
        <dbReference type="ARBA" id="ARBA00023004"/>
    </source>
</evidence>
<dbReference type="PROSITE" id="PS50855">
    <property type="entry name" value="COX1"/>
    <property type="match status" value="1"/>
</dbReference>
<accession>A0A1Y5T501</accession>
<keyword evidence="8" id="KW-0186">Copper</keyword>
<evidence type="ECO:0000256" key="9">
    <source>
        <dbReference type="SAM" id="Phobius"/>
    </source>
</evidence>
<evidence type="ECO:0000313" key="11">
    <source>
        <dbReference type="EMBL" id="SLN55565.1"/>
    </source>
</evidence>
<dbReference type="Proteomes" id="UP000193862">
    <property type="component" value="Unassembled WGS sequence"/>
</dbReference>
<proteinExistence type="inferred from homology"/>
<feature type="transmembrane region" description="Helical" evidence="9">
    <location>
        <begin position="454"/>
        <end position="472"/>
    </location>
</feature>
<reference evidence="11 12" key="1">
    <citation type="submission" date="2017-03" db="EMBL/GenBank/DDBJ databases">
        <authorList>
            <person name="Afonso C.L."/>
            <person name="Miller P.J."/>
            <person name="Scott M.A."/>
            <person name="Spackman E."/>
            <person name="Goraichik I."/>
            <person name="Dimitrov K.M."/>
            <person name="Suarez D.L."/>
            <person name="Swayne D.E."/>
        </authorList>
    </citation>
    <scope>NUCLEOTIDE SEQUENCE [LARGE SCALE GENOMIC DNA]</scope>
    <source>
        <strain evidence="11 12">CECT 8620</strain>
    </source>
</reference>
<dbReference type="GO" id="GO:0009486">
    <property type="term" value="F:cytochrome bo3 ubiquinol oxidase activity"/>
    <property type="evidence" value="ECO:0007669"/>
    <property type="project" value="TreeGrafter"/>
</dbReference>
<keyword evidence="9" id="KW-1133">Transmembrane helix</keyword>
<evidence type="ECO:0000256" key="2">
    <source>
        <dbReference type="ARBA" id="ARBA00022448"/>
    </source>
</evidence>
<feature type="transmembrane region" description="Helical" evidence="9">
    <location>
        <begin position="137"/>
        <end position="167"/>
    </location>
</feature>
<keyword evidence="7" id="KW-0408">Iron</keyword>
<feature type="transmembrane region" description="Helical" evidence="9">
    <location>
        <begin position="187"/>
        <end position="207"/>
    </location>
</feature>
<dbReference type="GO" id="GO:0015990">
    <property type="term" value="P:electron transport coupled proton transport"/>
    <property type="evidence" value="ECO:0007669"/>
    <property type="project" value="TreeGrafter"/>
</dbReference>
<dbReference type="EC" id="1.10.3.10" evidence="11"/>
<dbReference type="GO" id="GO:0005886">
    <property type="term" value="C:plasma membrane"/>
    <property type="evidence" value="ECO:0007669"/>
    <property type="project" value="TreeGrafter"/>
</dbReference>
<evidence type="ECO:0000313" key="12">
    <source>
        <dbReference type="Proteomes" id="UP000193862"/>
    </source>
</evidence>
<keyword evidence="6" id="KW-0249">Electron transport</keyword>
<feature type="transmembrane region" description="Helical" evidence="9">
    <location>
        <begin position="57"/>
        <end position="80"/>
    </location>
</feature>
<feature type="transmembrane region" description="Helical" evidence="9">
    <location>
        <begin position="492"/>
        <end position="516"/>
    </location>
</feature>
<dbReference type="InterPro" id="IPR023616">
    <property type="entry name" value="Cyt_c_oxase-like_su1_dom"/>
</dbReference>
<dbReference type="OrthoDB" id="9803294at2"/>
<protein>
    <submittedName>
        <fullName evidence="11">Cytochrome bo(3) ubiquinol oxidase subunit 1</fullName>
        <ecNumber evidence="11">1.10.3.10</ecNumber>
    </submittedName>
</protein>
<dbReference type="PANTHER" id="PTHR10422">
    <property type="entry name" value="CYTOCHROME C OXIDASE SUBUNIT 1"/>
    <property type="match status" value="1"/>
</dbReference>
<keyword evidence="2" id="KW-0813">Transport</keyword>
<dbReference type="RefSeq" id="WP_085837162.1">
    <property type="nucleotide sequence ID" value="NZ_FWFS01000009.1"/>
</dbReference>
<dbReference type="GO" id="GO:0009060">
    <property type="term" value="P:aerobic respiration"/>
    <property type="evidence" value="ECO:0007669"/>
    <property type="project" value="InterPro"/>
</dbReference>
<evidence type="ECO:0000256" key="6">
    <source>
        <dbReference type="ARBA" id="ARBA00022982"/>
    </source>
</evidence>
<evidence type="ECO:0000256" key="4">
    <source>
        <dbReference type="ARBA" id="ARBA00022660"/>
    </source>
</evidence>
<sequence>MGRLNWDALPFYSWVAFTGALVTVGGGLLVVALILYKGWTRKLWTDWLTTVDHKKIGIMYIVLAMVMLLRGFIDALMMRAQQAIAMGNEGYLPPEHFDQIFSSHGTIMIFFMAMPFLTGLINYVMPLQIGARDVAFPFLNAVSFFMTAAGAVLMLLSLVIGVFSTAGWTGYPPYSGAQYSPGVGVDYWIWSVMISGIGTTLSGVNFVTTIMTQRAPGMRLMQMPMFVWTALCSSILMVFAFPALTVVTMMLALDRTFGFHFFTNAAGGNQMQYANLFWMWGHPEVYILILPAFGVFSEVVSVFSSKRLFGYVSMVWATMAIAVLSFTVWLHHFFTMGSSANVNAAFGIATMIIAIPTGVKVFDWLFTMYRGRIRITSPMLWTMGFMVTFGIGGMTGVLLAIPAADYVMHNTTFLVAHFHNMLVPGALFGFFAGYMYWFPKAFGFQLSEVWGKRAFWFWFTGFYCAFMPLYALGFMGMSRRMEHYDVATWQPYLIFACFGAVLVLLGIICLGIQLWVSVRDRVALADTTGDPWDGRTLEWATSSPPPEYNFAHIPDVSDLDAFYEMKQTARTAPAPYEDIHLPASSVYAPLMGVAAAIFGFAVIWWIWWLAALSLAALVALTIARNVTGEPHVTIHAAEVAKIEGART</sequence>
<dbReference type="InterPro" id="IPR036927">
    <property type="entry name" value="Cyt_c_oxase-like_su1_sf"/>
</dbReference>
<feature type="transmembrane region" description="Helical" evidence="9">
    <location>
        <begin position="311"/>
        <end position="332"/>
    </location>
</feature>
<dbReference type="PRINTS" id="PR01165">
    <property type="entry name" value="CYCOXIDASEI"/>
</dbReference>
<feature type="domain" description="Cytochrome oxidase subunit I profile" evidence="10">
    <location>
        <begin position="38"/>
        <end position="557"/>
    </location>
</feature>
<dbReference type="InterPro" id="IPR000883">
    <property type="entry name" value="Cyt_C_Oxase_1"/>
</dbReference>
<gene>
    <name evidence="11" type="primary">cyoB</name>
    <name evidence="11" type="ORF">AQS8620_02441</name>
</gene>
<feature type="transmembrane region" description="Helical" evidence="9">
    <location>
        <begin position="378"/>
        <end position="401"/>
    </location>
</feature>
<keyword evidence="4" id="KW-0679">Respiratory chain</keyword>
<keyword evidence="11" id="KW-0560">Oxidoreductase</keyword>
<dbReference type="CDD" id="cd01662">
    <property type="entry name" value="Ubiquinol_Oxidase_I"/>
    <property type="match status" value="1"/>
</dbReference>
<dbReference type="PANTHER" id="PTHR10422:SF35">
    <property type="entry name" value="CYTOCHROME BO(3) UBIQUINOL OXIDASE SUBUNIT 1"/>
    <property type="match status" value="1"/>
</dbReference>
<evidence type="ECO:0000256" key="1">
    <source>
        <dbReference type="ARBA" id="ARBA00009578"/>
    </source>
</evidence>
<name>A0A1Y5T501_9RHOB</name>
<keyword evidence="9" id="KW-0812">Transmembrane</keyword>
<dbReference type="Gene3D" id="1.20.210.10">
    <property type="entry name" value="Cytochrome c oxidase-like, subunit I domain"/>
    <property type="match status" value="1"/>
</dbReference>
<dbReference type="GO" id="GO:0022904">
    <property type="term" value="P:respiratory electron transport chain"/>
    <property type="evidence" value="ECO:0007669"/>
    <property type="project" value="TreeGrafter"/>
</dbReference>
<keyword evidence="3" id="KW-0349">Heme</keyword>
<feature type="transmembrane region" description="Helical" evidence="9">
    <location>
        <begin position="228"/>
        <end position="253"/>
    </location>
</feature>
<keyword evidence="9" id="KW-0472">Membrane</keyword>
<dbReference type="AlphaFoldDB" id="A0A1Y5T501"/>
<feature type="transmembrane region" description="Helical" evidence="9">
    <location>
        <begin position="285"/>
        <end position="304"/>
    </location>
</feature>
<dbReference type="Pfam" id="PF00115">
    <property type="entry name" value="COX1"/>
    <property type="match status" value="1"/>
</dbReference>
<evidence type="ECO:0000259" key="10">
    <source>
        <dbReference type="PROSITE" id="PS50855"/>
    </source>
</evidence>
<organism evidence="11 12">
    <name type="scientific">Aquimixticola soesokkakensis</name>
    <dbReference type="NCBI Taxonomy" id="1519096"/>
    <lineage>
        <taxon>Bacteria</taxon>
        <taxon>Pseudomonadati</taxon>
        <taxon>Pseudomonadota</taxon>
        <taxon>Alphaproteobacteria</taxon>
        <taxon>Rhodobacterales</taxon>
        <taxon>Paracoccaceae</taxon>
        <taxon>Aquimixticola</taxon>
    </lineage>
</organism>